<dbReference type="InterPro" id="IPR010515">
    <property type="entry name" value="Collagenase_NC10/endostatin"/>
</dbReference>
<evidence type="ECO:0000313" key="4">
    <source>
        <dbReference type="Proteomes" id="UP000814243"/>
    </source>
</evidence>
<evidence type="ECO:0000259" key="2">
    <source>
        <dbReference type="Pfam" id="PF20010"/>
    </source>
</evidence>
<protein>
    <recommendedName>
        <fullName evidence="5">Collagenase NC10/endostatin domain-containing protein</fullName>
    </recommendedName>
</protein>
<name>A0A922MWN3_SPOEX</name>
<dbReference type="EMBL" id="JACEFF010000100">
    <property type="protein sequence ID" value="KAH9644139.1"/>
    <property type="molecule type" value="Genomic_DNA"/>
</dbReference>
<evidence type="ECO:0008006" key="5">
    <source>
        <dbReference type="Google" id="ProtNLM"/>
    </source>
</evidence>
<gene>
    <name evidence="3" type="ORF">HF086_010354</name>
</gene>
<evidence type="ECO:0000313" key="3">
    <source>
        <dbReference type="EMBL" id="KAH9644139.1"/>
    </source>
</evidence>
<feature type="domain" description="Collagen type XV/XVIII trimerization" evidence="2">
    <location>
        <begin position="61"/>
        <end position="93"/>
    </location>
</feature>
<sequence>MFVHAALKVSKSPLDELKALKELKDLKDRDRDRDRHGKYRASINYHLMCYFVLTKHPLASSSAVGALAYVVEEQALFVKVNSGWQYVLLGSLVTQSAPTHPTPAPAPPPPMPAASLVHKPSISNLVESSPVPGPSLHLAALNEPLPGNMHGIRRADYACYRQGRRAGFRGTFRALLTSKIQNLNSIVRYSDRHLPVVNTQGEVLFKSFSDMFVGNGALADGARIYSFNGRNVLTDSHWPQKVIWHGSRANGERALDSYCQEWQNGDPTSRGLGSALHSHKLLAQERYPCSSHFIVLCVEVASEINSRRKRETIRYNTTGILDEDDYLYNAEEYQQLLNEIFAQPLREN</sequence>
<dbReference type="Gene3D" id="3.10.100.10">
    <property type="entry name" value="Mannose-Binding Protein A, subunit A"/>
    <property type="match status" value="1"/>
</dbReference>
<accession>A0A922MWN3</accession>
<dbReference type="InterPro" id="IPR016186">
    <property type="entry name" value="C-type_lectin-like/link_sf"/>
</dbReference>
<reference evidence="3" key="1">
    <citation type="journal article" date="2021" name="G3 (Bethesda)">
        <title>Genome and transcriptome analysis of the beet armyworm Spodoptera exigua reveals targets for pest control. .</title>
        <authorList>
            <person name="Simon S."/>
            <person name="Breeschoten T."/>
            <person name="Jansen H.J."/>
            <person name="Dirks R.P."/>
            <person name="Schranz M.E."/>
            <person name="Ros V.I.D."/>
        </authorList>
    </citation>
    <scope>NUCLEOTIDE SEQUENCE</scope>
    <source>
        <strain evidence="3">TB_SE_WUR_2020</strain>
    </source>
</reference>
<dbReference type="Pfam" id="PF20010">
    <property type="entry name" value="Collagen_trimer"/>
    <property type="match status" value="1"/>
</dbReference>
<dbReference type="Proteomes" id="UP000814243">
    <property type="component" value="Unassembled WGS sequence"/>
</dbReference>
<dbReference type="InterPro" id="IPR016187">
    <property type="entry name" value="CTDL_fold"/>
</dbReference>
<dbReference type="AlphaFoldDB" id="A0A922MWN3"/>
<dbReference type="InterPro" id="IPR045463">
    <property type="entry name" value="XV/XVIII_trimerization_dom"/>
</dbReference>
<comment type="caution">
    <text evidence="3">The sequence shown here is derived from an EMBL/GenBank/DDBJ whole genome shotgun (WGS) entry which is preliminary data.</text>
</comment>
<proteinExistence type="predicted"/>
<organism evidence="3 4">
    <name type="scientific">Spodoptera exigua</name>
    <name type="common">Beet armyworm</name>
    <name type="synonym">Noctua fulgens</name>
    <dbReference type="NCBI Taxonomy" id="7107"/>
    <lineage>
        <taxon>Eukaryota</taxon>
        <taxon>Metazoa</taxon>
        <taxon>Ecdysozoa</taxon>
        <taxon>Arthropoda</taxon>
        <taxon>Hexapoda</taxon>
        <taxon>Insecta</taxon>
        <taxon>Pterygota</taxon>
        <taxon>Neoptera</taxon>
        <taxon>Endopterygota</taxon>
        <taxon>Lepidoptera</taxon>
        <taxon>Glossata</taxon>
        <taxon>Ditrysia</taxon>
        <taxon>Noctuoidea</taxon>
        <taxon>Noctuidae</taxon>
        <taxon>Amphipyrinae</taxon>
        <taxon>Spodoptera</taxon>
    </lineage>
</organism>
<dbReference type="Pfam" id="PF06482">
    <property type="entry name" value="Endostatin"/>
    <property type="match status" value="1"/>
</dbReference>
<feature type="domain" description="Collagenase NC10/endostatin" evidence="1">
    <location>
        <begin position="136"/>
        <end position="300"/>
    </location>
</feature>
<dbReference type="Gene3D" id="3.40.1620.70">
    <property type="match status" value="1"/>
</dbReference>
<dbReference type="SUPFAM" id="SSF56436">
    <property type="entry name" value="C-type lectin-like"/>
    <property type="match status" value="1"/>
</dbReference>
<evidence type="ECO:0000259" key="1">
    <source>
        <dbReference type="Pfam" id="PF06482"/>
    </source>
</evidence>